<dbReference type="Pfam" id="PF02643">
    <property type="entry name" value="DUF192"/>
    <property type="match status" value="1"/>
</dbReference>
<dbReference type="InterPro" id="IPR003795">
    <property type="entry name" value="DUF192"/>
</dbReference>
<dbReference type="InterPro" id="IPR038695">
    <property type="entry name" value="Saro_0823-like_sf"/>
</dbReference>
<protein>
    <submittedName>
        <fullName evidence="2">DUF192 domain-containing protein</fullName>
    </submittedName>
</protein>
<evidence type="ECO:0000256" key="1">
    <source>
        <dbReference type="SAM" id="MobiDB-lite"/>
    </source>
</evidence>
<dbReference type="PANTHER" id="PTHR37953">
    <property type="entry name" value="UPF0127 PROTEIN MJ1496"/>
    <property type="match status" value="1"/>
</dbReference>
<keyword evidence="3" id="KW-1185">Reference proteome</keyword>
<organism evidence="2 3">
    <name type="scientific">Halobium salinum</name>
    <dbReference type="NCBI Taxonomy" id="1364940"/>
    <lineage>
        <taxon>Archaea</taxon>
        <taxon>Methanobacteriati</taxon>
        <taxon>Methanobacteriota</taxon>
        <taxon>Stenosarchaea group</taxon>
        <taxon>Halobacteria</taxon>
        <taxon>Halobacteriales</taxon>
        <taxon>Haloferacaceae</taxon>
        <taxon>Halobium</taxon>
    </lineage>
</organism>
<dbReference type="RefSeq" id="WP_267624621.1">
    <property type="nucleotide sequence ID" value="NZ_JAODIW010000009.1"/>
</dbReference>
<dbReference type="Proteomes" id="UP001595921">
    <property type="component" value="Unassembled WGS sequence"/>
</dbReference>
<proteinExistence type="predicted"/>
<dbReference type="EMBL" id="JBHSDS010000005">
    <property type="protein sequence ID" value="MFC4357891.1"/>
    <property type="molecule type" value="Genomic_DNA"/>
</dbReference>
<dbReference type="AlphaFoldDB" id="A0ABD5PBN8"/>
<comment type="caution">
    <text evidence="2">The sequence shown here is derived from an EMBL/GenBank/DDBJ whole genome shotgun (WGS) entry which is preliminary data.</text>
</comment>
<feature type="region of interest" description="Disordered" evidence="1">
    <location>
        <begin position="35"/>
        <end position="126"/>
    </location>
</feature>
<name>A0ABD5PBN8_9EURY</name>
<gene>
    <name evidence="2" type="ORF">ACFO0N_08005</name>
</gene>
<reference evidence="2 3" key="1">
    <citation type="journal article" date="2019" name="Int. J. Syst. Evol. Microbiol.">
        <title>The Global Catalogue of Microorganisms (GCM) 10K type strain sequencing project: providing services to taxonomists for standard genome sequencing and annotation.</title>
        <authorList>
            <consortium name="The Broad Institute Genomics Platform"/>
            <consortium name="The Broad Institute Genome Sequencing Center for Infectious Disease"/>
            <person name="Wu L."/>
            <person name="Ma J."/>
        </authorList>
    </citation>
    <scope>NUCLEOTIDE SEQUENCE [LARGE SCALE GENOMIC DNA]</scope>
    <source>
        <strain evidence="2 3">CGMCC 1.12553</strain>
    </source>
</reference>
<sequence>MDRALTAAAVVVLALALLIGPNGVALADIPTVELGDRNGGAPPDPYVPTTVPDYERAPDGAVVTTPPAEPTEIGESAAPTGPESTDPDPTASEGDRATSGGYGTDATDSTGGTDAIDGTGDAPGGVDDHVGDGHLACVSPDVGTGEWVVVVFADRENRTELGNATLEVANEVEEWERGLMGRETLPAGRGMLFEFPDEAPRTFWMKSTLVPLDIVFADGDGVVLNVAHASPEPGVDDDDLRRYASDGEAQYVVEVNRGVANETGIGPGTQLWFEDAEYCR</sequence>
<dbReference type="Gene3D" id="2.60.120.1140">
    <property type="entry name" value="Protein of unknown function DUF192"/>
    <property type="match status" value="1"/>
</dbReference>
<feature type="compositionally biased region" description="Low complexity" evidence="1">
    <location>
        <begin position="104"/>
        <end position="120"/>
    </location>
</feature>
<dbReference type="PANTHER" id="PTHR37953:SF1">
    <property type="entry name" value="UPF0127 PROTEIN MJ1496"/>
    <property type="match status" value="1"/>
</dbReference>
<evidence type="ECO:0000313" key="3">
    <source>
        <dbReference type="Proteomes" id="UP001595921"/>
    </source>
</evidence>
<accession>A0ABD5PBN8</accession>
<evidence type="ECO:0000313" key="2">
    <source>
        <dbReference type="EMBL" id="MFC4357891.1"/>
    </source>
</evidence>